<dbReference type="Proteomes" id="UP000003082">
    <property type="component" value="Unassembled WGS sequence"/>
</dbReference>
<comment type="caution">
    <text evidence="1">The sequence shown here is derived from an EMBL/GenBank/DDBJ whole genome shotgun (WGS) entry which is preliminary data.</text>
</comment>
<dbReference type="AlphaFoldDB" id="B9CY29"/>
<proteinExistence type="predicted"/>
<organism evidence="1 2">
    <name type="scientific">Campylobacter rectus RM3267</name>
    <dbReference type="NCBI Taxonomy" id="553218"/>
    <lineage>
        <taxon>Bacteria</taxon>
        <taxon>Pseudomonadati</taxon>
        <taxon>Campylobacterota</taxon>
        <taxon>Epsilonproteobacteria</taxon>
        <taxon>Campylobacterales</taxon>
        <taxon>Campylobacteraceae</taxon>
        <taxon>Campylobacter</taxon>
    </lineage>
</organism>
<keyword evidence="2" id="KW-1185">Reference proteome</keyword>
<reference evidence="1 2" key="1">
    <citation type="submission" date="2008-08" db="EMBL/GenBank/DDBJ databases">
        <authorList>
            <person name="Madupu R."/>
            <person name="Durkin A.S."/>
            <person name="Torralba M."/>
            <person name="Methe B."/>
            <person name="Sutton G.G."/>
            <person name="Strausberg R.L."/>
            <person name="Nelson K.E."/>
        </authorList>
    </citation>
    <scope>NUCLEOTIDE SEQUENCE [LARGE SCALE GENOMIC DNA]</scope>
    <source>
        <strain evidence="1 2">RM3267</strain>
    </source>
</reference>
<evidence type="ECO:0000313" key="1">
    <source>
        <dbReference type="EMBL" id="EEF15483.1"/>
    </source>
</evidence>
<protein>
    <submittedName>
        <fullName evidence="1">Uncharacterized protein</fullName>
    </submittedName>
</protein>
<accession>B9CY29</accession>
<name>B9CY29_CAMRE</name>
<evidence type="ECO:0000313" key="2">
    <source>
        <dbReference type="Proteomes" id="UP000003082"/>
    </source>
</evidence>
<sequence length="39" mass="4329">MLSRLFHGVAVNRFASLAAYSSTISLAANLQTSNRRIYK</sequence>
<dbReference type="EMBL" id="ACFU01000001">
    <property type="protein sequence ID" value="EEF15483.1"/>
    <property type="molecule type" value="Genomic_DNA"/>
</dbReference>
<gene>
    <name evidence="1" type="ORF">CAMRE0001_0224</name>
</gene>